<dbReference type="Proteomes" id="UP000179807">
    <property type="component" value="Unassembled WGS sequence"/>
</dbReference>
<keyword evidence="1" id="KW-0472">Membrane</keyword>
<dbReference type="GeneID" id="94839685"/>
<comment type="caution">
    <text evidence="2">The sequence shown here is derived from an EMBL/GenBank/DDBJ whole genome shotgun (WGS) entry which is preliminary data.</text>
</comment>
<dbReference type="RefSeq" id="XP_068358880.1">
    <property type="nucleotide sequence ID" value="XM_068504981.1"/>
</dbReference>
<reference evidence="2" key="1">
    <citation type="submission" date="2016-10" db="EMBL/GenBank/DDBJ databases">
        <authorList>
            <person name="Benchimol M."/>
            <person name="Almeida L.G."/>
            <person name="Vasconcelos A.T."/>
            <person name="Perreira-Neves A."/>
            <person name="Rosa I.A."/>
            <person name="Tasca T."/>
            <person name="Bogo M.R."/>
            <person name="de Souza W."/>
        </authorList>
    </citation>
    <scope>NUCLEOTIDE SEQUENCE [LARGE SCALE GENOMIC DNA]</scope>
    <source>
        <strain evidence="2">K</strain>
    </source>
</reference>
<sequence length="183" mass="21494">MLILFTFLATHFFELNENNLPMILFFDPLDRVECSVPPGYAWVAGWSDNLELEVDIRNNRGRMVTYGPYTNKDKVFGVAHNESSFTMRFYNNGDKKATIGINARQDLIFALVPMQDGYDPPTFEFIYYWNMSLNTDPIMYTNSKETLSYIKFTIFTVFLFIVNFIWCLCEMCSCIPKIKENYY</sequence>
<keyword evidence="1" id="KW-1133">Transmembrane helix</keyword>
<protein>
    <submittedName>
        <fullName evidence="2">Uncharacterized protein</fullName>
    </submittedName>
</protein>
<name>A0A1J4K4H4_9EUKA</name>
<keyword evidence="3" id="KW-1185">Reference proteome</keyword>
<gene>
    <name evidence="2" type="ORF">TRFO_26493</name>
</gene>
<organism evidence="2 3">
    <name type="scientific">Tritrichomonas foetus</name>
    <dbReference type="NCBI Taxonomy" id="1144522"/>
    <lineage>
        <taxon>Eukaryota</taxon>
        <taxon>Metamonada</taxon>
        <taxon>Parabasalia</taxon>
        <taxon>Tritrichomonadida</taxon>
        <taxon>Tritrichomonadidae</taxon>
        <taxon>Tritrichomonas</taxon>
    </lineage>
</organism>
<proteinExistence type="predicted"/>
<accession>A0A1J4K4H4</accession>
<evidence type="ECO:0000313" key="2">
    <source>
        <dbReference type="EMBL" id="OHT05744.1"/>
    </source>
</evidence>
<evidence type="ECO:0000313" key="3">
    <source>
        <dbReference type="Proteomes" id="UP000179807"/>
    </source>
</evidence>
<evidence type="ECO:0000256" key="1">
    <source>
        <dbReference type="SAM" id="Phobius"/>
    </source>
</evidence>
<dbReference type="VEuPathDB" id="TrichDB:TRFO_26493"/>
<keyword evidence="1" id="KW-0812">Transmembrane</keyword>
<dbReference type="AlphaFoldDB" id="A0A1J4K4H4"/>
<feature type="transmembrane region" description="Helical" evidence="1">
    <location>
        <begin position="149"/>
        <end position="166"/>
    </location>
</feature>
<dbReference type="EMBL" id="MLAK01000748">
    <property type="protein sequence ID" value="OHT05744.1"/>
    <property type="molecule type" value="Genomic_DNA"/>
</dbReference>